<evidence type="ECO:0000256" key="5">
    <source>
        <dbReference type="ARBA" id="ARBA00022679"/>
    </source>
</evidence>
<dbReference type="SUPFAM" id="SSF46767">
    <property type="entry name" value="Methylated DNA-protein cysteine methyltransferase, C-terminal domain"/>
    <property type="match status" value="1"/>
</dbReference>
<dbReference type="InterPro" id="IPR036388">
    <property type="entry name" value="WH-like_DNA-bd_sf"/>
</dbReference>
<organism evidence="10 11">
    <name type="scientific">Nesterenkonia sandarakina</name>
    <dbReference type="NCBI Taxonomy" id="272918"/>
    <lineage>
        <taxon>Bacteria</taxon>
        <taxon>Bacillati</taxon>
        <taxon>Actinomycetota</taxon>
        <taxon>Actinomycetes</taxon>
        <taxon>Micrococcales</taxon>
        <taxon>Micrococcaceae</taxon>
        <taxon>Nesterenkonia</taxon>
    </lineage>
</organism>
<comment type="similarity">
    <text evidence="2">Belongs to the MGMT family.</text>
</comment>
<dbReference type="RefSeq" id="WP_106123568.1">
    <property type="nucleotide sequence ID" value="NZ_PVTY01000013.1"/>
</dbReference>
<dbReference type="PROSITE" id="PS00374">
    <property type="entry name" value="MGMT"/>
    <property type="match status" value="1"/>
</dbReference>
<dbReference type="EC" id="2.1.1.63" evidence="3"/>
<name>A0A2T0YGH5_9MICC</name>
<dbReference type="InterPro" id="IPR036217">
    <property type="entry name" value="MethylDNA_cys_MeTrfase_DNAb"/>
</dbReference>
<evidence type="ECO:0000313" key="11">
    <source>
        <dbReference type="Proteomes" id="UP000238217"/>
    </source>
</evidence>
<dbReference type="Pfam" id="PF01035">
    <property type="entry name" value="DNA_binding_1"/>
    <property type="match status" value="1"/>
</dbReference>
<dbReference type="InterPro" id="IPR014048">
    <property type="entry name" value="MethylDNA_cys_MeTrfase_DNA-bd"/>
</dbReference>
<evidence type="ECO:0000256" key="2">
    <source>
        <dbReference type="ARBA" id="ARBA00008711"/>
    </source>
</evidence>
<dbReference type="PANTHER" id="PTHR10815">
    <property type="entry name" value="METHYLATED-DNA--PROTEIN-CYSTEINE METHYLTRANSFERASE"/>
    <property type="match status" value="1"/>
</dbReference>
<keyword evidence="11" id="KW-1185">Reference proteome</keyword>
<feature type="domain" description="Methylated-DNA-[protein]-cysteine S-methyltransferase DNA binding" evidence="9">
    <location>
        <begin position="117"/>
        <end position="196"/>
    </location>
</feature>
<comment type="catalytic activity">
    <reaction evidence="1">
        <text>a 4-O-methyl-thymidine in DNA + L-cysteinyl-[protein] = a thymidine in DNA + S-methyl-L-cysteinyl-[protein]</text>
        <dbReference type="Rhea" id="RHEA:53428"/>
        <dbReference type="Rhea" id="RHEA-COMP:10131"/>
        <dbReference type="Rhea" id="RHEA-COMP:10132"/>
        <dbReference type="Rhea" id="RHEA-COMP:13555"/>
        <dbReference type="Rhea" id="RHEA-COMP:13556"/>
        <dbReference type="ChEBI" id="CHEBI:29950"/>
        <dbReference type="ChEBI" id="CHEBI:82612"/>
        <dbReference type="ChEBI" id="CHEBI:137386"/>
        <dbReference type="ChEBI" id="CHEBI:137387"/>
        <dbReference type="EC" id="2.1.1.63"/>
    </reaction>
</comment>
<evidence type="ECO:0000256" key="8">
    <source>
        <dbReference type="ARBA" id="ARBA00049348"/>
    </source>
</evidence>
<evidence type="ECO:0000256" key="7">
    <source>
        <dbReference type="ARBA" id="ARBA00023204"/>
    </source>
</evidence>
<dbReference type="EMBL" id="PVTY01000013">
    <property type="protein sequence ID" value="PRZ14082.1"/>
    <property type="molecule type" value="Genomic_DNA"/>
</dbReference>
<evidence type="ECO:0000256" key="1">
    <source>
        <dbReference type="ARBA" id="ARBA00001286"/>
    </source>
</evidence>
<dbReference type="OrthoDB" id="9802228at2"/>
<evidence type="ECO:0000256" key="3">
    <source>
        <dbReference type="ARBA" id="ARBA00011918"/>
    </source>
</evidence>
<dbReference type="GO" id="GO:0006281">
    <property type="term" value="P:DNA repair"/>
    <property type="evidence" value="ECO:0007669"/>
    <property type="project" value="UniProtKB-KW"/>
</dbReference>
<evidence type="ECO:0000259" key="9">
    <source>
        <dbReference type="Pfam" id="PF01035"/>
    </source>
</evidence>
<keyword evidence="7" id="KW-0234">DNA repair</keyword>
<dbReference type="GO" id="GO:0003908">
    <property type="term" value="F:methylated-DNA-[protein]-cysteine S-methyltransferase activity"/>
    <property type="evidence" value="ECO:0007669"/>
    <property type="project" value="UniProtKB-EC"/>
</dbReference>
<reference evidence="10 11" key="1">
    <citation type="submission" date="2018-03" db="EMBL/GenBank/DDBJ databases">
        <title>Comparative analysis of microorganisms from saline springs in Andes Mountain Range, Colombia.</title>
        <authorList>
            <person name="Rubin E."/>
        </authorList>
    </citation>
    <scope>NUCLEOTIDE SEQUENCE [LARGE SCALE GENOMIC DNA]</scope>
    <source>
        <strain evidence="10 11">CG 35</strain>
    </source>
</reference>
<dbReference type="Proteomes" id="UP000238217">
    <property type="component" value="Unassembled WGS sequence"/>
</dbReference>
<dbReference type="AlphaFoldDB" id="A0A2T0YGH5"/>
<comment type="caution">
    <text evidence="10">The sequence shown here is derived from an EMBL/GenBank/DDBJ whole genome shotgun (WGS) entry which is preliminary data.</text>
</comment>
<proteinExistence type="inferred from homology"/>
<dbReference type="CDD" id="cd06445">
    <property type="entry name" value="ATase"/>
    <property type="match status" value="1"/>
</dbReference>
<accession>A0A2T0YGH5</accession>
<dbReference type="GO" id="GO:0032259">
    <property type="term" value="P:methylation"/>
    <property type="evidence" value="ECO:0007669"/>
    <property type="project" value="UniProtKB-KW"/>
</dbReference>
<keyword evidence="4 10" id="KW-0489">Methyltransferase</keyword>
<protein>
    <recommendedName>
        <fullName evidence="3">methylated-DNA--[protein]-cysteine S-methyltransferase</fullName>
        <ecNumber evidence="3">2.1.1.63</ecNumber>
    </recommendedName>
</protein>
<evidence type="ECO:0000256" key="6">
    <source>
        <dbReference type="ARBA" id="ARBA00022763"/>
    </source>
</evidence>
<keyword evidence="6" id="KW-0227">DNA damage</keyword>
<dbReference type="Gene3D" id="1.10.10.10">
    <property type="entry name" value="Winged helix-like DNA-binding domain superfamily/Winged helix DNA-binding domain"/>
    <property type="match status" value="1"/>
</dbReference>
<evidence type="ECO:0000313" key="10">
    <source>
        <dbReference type="EMBL" id="PRZ14082.1"/>
    </source>
</evidence>
<dbReference type="FunFam" id="1.10.10.10:FF:000214">
    <property type="entry name" value="Methylated-DNA--protein-cysteine methyltransferase"/>
    <property type="match status" value="1"/>
</dbReference>
<dbReference type="InterPro" id="IPR001497">
    <property type="entry name" value="MethylDNA_cys_MeTrfase_AS"/>
</dbReference>
<dbReference type="PANTHER" id="PTHR10815:SF14">
    <property type="entry name" value="BIFUNCTIONAL TRANSCRIPTIONAL ACTIVATOR_DNA REPAIR ENZYME ADA"/>
    <property type="match status" value="1"/>
</dbReference>
<gene>
    <name evidence="10" type="ORF">BCL67_11384</name>
</gene>
<dbReference type="NCBIfam" id="TIGR00589">
    <property type="entry name" value="ogt"/>
    <property type="match status" value="1"/>
</dbReference>
<sequence length="201" mass="21141">MTDAPPLPESHLPELRWCSASLEGLGAIVVIYSPEDEAIRAASLAQAAGDEPEVAAIGRVLEQLMDQLEVLAPATAAREMKPLPAERGTVPEAVAAYAAGHHTALDELTVVQPGSAYRQEVWAAMREIPAGETVSYAELAQMAGRPLAHRAAASACANNLVAFAVPCHRVIRSDGALGGYGFGGIETKRALLVREGLLLTR</sequence>
<comment type="catalytic activity">
    <reaction evidence="8">
        <text>a 6-O-methyl-2'-deoxyguanosine in DNA + L-cysteinyl-[protein] = S-methyl-L-cysteinyl-[protein] + a 2'-deoxyguanosine in DNA</text>
        <dbReference type="Rhea" id="RHEA:24000"/>
        <dbReference type="Rhea" id="RHEA-COMP:10131"/>
        <dbReference type="Rhea" id="RHEA-COMP:10132"/>
        <dbReference type="Rhea" id="RHEA-COMP:11367"/>
        <dbReference type="Rhea" id="RHEA-COMP:11368"/>
        <dbReference type="ChEBI" id="CHEBI:29950"/>
        <dbReference type="ChEBI" id="CHEBI:82612"/>
        <dbReference type="ChEBI" id="CHEBI:85445"/>
        <dbReference type="ChEBI" id="CHEBI:85448"/>
        <dbReference type="EC" id="2.1.1.63"/>
    </reaction>
</comment>
<keyword evidence="5 10" id="KW-0808">Transferase</keyword>
<evidence type="ECO:0000256" key="4">
    <source>
        <dbReference type="ARBA" id="ARBA00022603"/>
    </source>
</evidence>